<sequence>MYCYYPADEDYCLDSWWIERFMIDKKFQNKGYGRTSLQKFFDYFSNKFGNVDLRISTEPENELAIRLYESVGFVKTGEVAAGEIVLHMK</sequence>
<dbReference type="Pfam" id="PF00583">
    <property type="entry name" value="Acetyltransf_1"/>
    <property type="match status" value="1"/>
</dbReference>
<name>A0A1I0FGL7_9BACI</name>
<dbReference type="CDD" id="cd04301">
    <property type="entry name" value="NAT_SF"/>
    <property type="match status" value="1"/>
</dbReference>
<gene>
    <name evidence="2" type="ORF">SAMN05216389_11532</name>
</gene>
<dbReference type="GO" id="GO:0016747">
    <property type="term" value="F:acyltransferase activity, transferring groups other than amino-acyl groups"/>
    <property type="evidence" value="ECO:0007669"/>
    <property type="project" value="InterPro"/>
</dbReference>
<protein>
    <submittedName>
        <fullName evidence="2">Diamine N-acetyltransferase</fullName>
    </submittedName>
</protein>
<dbReference type="EMBL" id="FOHE01000015">
    <property type="protein sequence ID" value="SET57095.1"/>
    <property type="molecule type" value="Genomic_DNA"/>
</dbReference>
<dbReference type="Proteomes" id="UP000198618">
    <property type="component" value="Unassembled WGS sequence"/>
</dbReference>
<evidence type="ECO:0000313" key="2">
    <source>
        <dbReference type="EMBL" id="SET57095.1"/>
    </source>
</evidence>
<dbReference type="Gene3D" id="3.40.630.30">
    <property type="match status" value="1"/>
</dbReference>
<dbReference type="PROSITE" id="PS51186">
    <property type="entry name" value="GNAT"/>
    <property type="match status" value="1"/>
</dbReference>
<evidence type="ECO:0000259" key="1">
    <source>
        <dbReference type="PROSITE" id="PS51186"/>
    </source>
</evidence>
<reference evidence="2 3" key="1">
    <citation type="submission" date="2016-10" db="EMBL/GenBank/DDBJ databases">
        <authorList>
            <person name="de Groot N.N."/>
        </authorList>
    </citation>
    <scope>NUCLEOTIDE SEQUENCE [LARGE SCALE GENOMIC DNA]</scope>
    <source>
        <strain evidence="2 3">IBRC-M 10780</strain>
    </source>
</reference>
<keyword evidence="3" id="KW-1185">Reference proteome</keyword>
<dbReference type="AlphaFoldDB" id="A0A1I0FGL7"/>
<accession>A0A1I0FGL7</accession>
<proteinExistence type="predicted"/>
<dbReference type="InterPro" id="IPR000182">
    <property type="entry name" value="GNAT_dom"/>
</dbReference>
<keyword evidence="2" id="KW-0808">Transferase</keyword>
<feature type="domain" description="N-acetyltransferase" evidence="1">
    <location>
        <begin position="1"/>
        <end position="89"/>
    </location>
</feature>
<organism evidence="2 3">
    <name type="scientific">Oceanobacillus limi</name>
    <dbReference type="NCBI Taxonomy" id="930131"/>
    <lineage>
        <taxon>Bacteria</taxon>
        <taxon>Bacillati</taxon>
        <taxon>Bacillota</taxon>
        <taxon>Bacilli</taxon>
        <taxon>Bacillales</taxon>
        <taxon>Bacillaceae</taxon>
        <taxon>Oceanobacillus</taxon>
    </lineage>
</organism>
<dbReference type="STRING" id="930131.SAMN05216389_11532"/>
<dbReference type="SUPFAM" id="SSF55729">
    <property type="entry name" value="Acyl-CoA N-acyltransferases (Nat)"/>
    <property type="match status" value="1"/>
</dbReference>
<dbReference type="InterPro" id="IPR016181">
    <property type="entry name" value="Acyl_CoA_acyltransferase"/>
</dbReference>
<evidence type="ECO:0000313" key="3">
    <source>
        <dbReference type="Proteomes" id="UP000198618"/>
    </source>
</evidence>